<comment type="caution">
    <text evidence="7">The sequence shown here is derived from an EMBL/GenBank/DDBJ whole genome shotgun (WGS) entry which is preliminary data.</text>
</comment>
<comment type="cofactor">
    <cofactor evidence="1">
        <name>Zn(2+)</name>
        <dbReference type="ChEBI" id="CHEBI:29105"/>
    </cofactor>
</comment>
<feature type="compositionally biased region" description="Basic and acidic residues" evidence="4">
    <location>
        <begin position="8"/>
        <end position="21"/>
    </location>
</feature>
<reference evidence="8" key="1">
    <citation type="journal article" date="2019" name="Int. J. Syst. Evol. Microbiol.">
        <title>The Global Catalogue of Microorganisms (GCM) 10K type strain sequencing project: providing services to taxonomists for standard genome sequencing and annotation.</title>
        <authorList>
            <consortium name="The Broad Institute Genomics Platform"/>
            <consortium name="The Broad Institute Genome Sequencing Center for Infectious Disease"/>
            <person name="Wu L."/>
            <person name="Ma J."/>
        </authorList>
    </citation>
    <scope>NUCLEOTIDE SEQUENCE [LARGE SCALE GENOMIC DNA]</scope>
    <source>
        <strain evidence="8">CGMCC 4.7304</strain>
    </source>
</reference>
<evidence type="ECO:0000256" key="3">
    <source>
        <dbReference type="ARBA" id="ARBA00022833"/>
    </source>
</evidence>
<evidence type="ECO:0000259" key="5">
    <source>
        <dbReference type="Pfam" id="PF00107"/>
    </source>
</evidence>
<keyword evidence="3" id="KW-0862">Zinc</keyword>
<gene>
    <name evidence="7" type="ORF">ACFPCZ_07285</name>
</gene>
<proteinExistence type="predicted"/>
<dbReference type="SUPFAM" id="SSF51735">
    <property type="entry name" value="NAD(P)-binding Rossmann-fold domains"/>
    <property type="match status" value="1"/>
</dbReference>
<dbReference type="Gene3D" id="3.90.180.10">
    <property type="entry name" value="Medium-chain alcohol dehydrogenases, catalytic domain"/>
    <property type="match status" value="1"/>
</dbReference>
<name>A0ABV9SGN9_9ACTN</name>
<dbReference type="Proteomes" id="UP001595858">
    <property type="component" value="Unassembled WGS sequence"/>
</dbReference>
<accession>A0ABV9SGN9</accession>
<evidence type="ECO:0000313" key="7">
    <source>
        <dbReference type="EMBL" id="MFC4866429.1"/>
    </source>
</evidence>
<dbReference type="InterPro" id="IPR013154">
    <property type="entry name" value="ADH-like_N"/>
</dbReference>
<feature type="region of interest" description="Disordered" evidence="4">
    <location>
        <begin position="1"/>
        <end position="21"/>
    </location>
</feature>
<dbReference type="RefSeq" id="WP_344140151.1">
    <property type="nucleotide sequence ID" value="NZ_BAAAQI010000001.1"/>
</dbReference>
<evidence type="ECO:0000259" key="6">
    <source>
        <dbReference type="Pfam" id="PF08240"/>
    </source>
</evidence>
<dbReference type="PANTHER" id="PTHR42813">
    <property type="entry name" value="ZINC-TYPE ALCOHOL DEHYDROGENASE-LIKE"/>
    <property type="match status" value="1"/>
</dbReference>
<dbReference type="InterPro" id="IPR011032">
    <property type="entry name" value="GroES-like_sf"/>
</dbReference>
<evidence type="ECO:0000256" key="2">
    <source>
        <dbReference type="ARBA" id="ARBA00022723"/>
    </source>
</evidence>
<dbReference type="EMBL" id="JBHSIY010000006">
    <property type="protein sequence ID" value="MFC4866429.1"/>
    <property type="molecule type" value="Genomic_DNA"/>
</dbReference>
<keyword evidence="8" id="KW-1185">Reference proteome</keyword>
<dbReference type="SUPFAM" id="SSF50129">
    <property type="entry name" value="GroES-like"/>
    <property type="match status" value="1"/>
</dbReference>
<keyword evidence="2" id="KW-0479">Metal-binding</keyword>
<organism evidence="7 8">
    <name type="scientific">Streptomonospora arabica</name>
    <dbReference type="NCBI Taxonomy" id="412417"/>
    <lineage>
        <taxon>Bacteria</taxon>
        <taxon>Bacillati</taxon>
        <taxon>Actinomycetota</taxon>
        <taxon>Actinomycetes</taxon>
        <taxon>Streptosporangiales</taxon>
        <taxon>Nocardiopsidaceae</taxon>
        <taxon>Streptomonospora</taxon>
    </lineage>
</organism>
<dbReference type="Pfam" id="PF00107">
    <property type="entry name" value="ADH_zinc_N"/>
    <property type="match status" value="1"/>
</dbReference>
<evidence type="ECO:0000256" key="1">
    <source>
        <dbReference type="ARBA" id="ARBA00001947"/>
    </source>
</evidence>
<dbReference type="InterPro" id="IPR013149">
    <property type="entry name" value="ADH-like_C"/>
</dbReference>
<protein>
    <submittedName>
        <fullName evidence="7">Alcohol dehydrogenase catalytic domain-containing protein</fullName>
    </submittedName>
</protein>
<evidence type="ECO:0000313" key="8">
    <source>
        <dbReference type="Proteomes" id="UP001595858"/>
    </source>
</evidence>
<feature type="domain" description="Alcohol dehydrogenase-like C-terminal" evidence="5">
    <location>
        <begin position="235"/>
        <end position="333"/>
    </location>
</feature>
<evidence type="ECO:0000256" key="4">
    <source>
        <dbReference type="SAM" id="MobiDB-lite"/>
    </source>
</evidence>
<dbReference type="Pfam" id="PF08240">
    <property type="entry name" value="ADH_N"/>
    <property type="match status" value="1"/>
</dbReference>
<sequence length="402" mass="42518">MPRRHRTDARASAHDGPAHDADTVRELLFRRTGALEWGRRGSPALQEPTDAIVRPFVAGRCDGDTLPLHRPVSRAMQAGIAVGAVDPVVGRICGRVPFQGPFAIGHECVAEVVAVGRDVHRVRRGRRVVVPWAVSCGTCARCLRGLTSKCTTAARSTLAAFGFGPASGDWGGMVTDTFRVPFADHMLVEVPDTVPSLRVAAAGDNLADAWRTVAGPLARRPEGTVLVLGGGAKSIGLYAAGLAAALGAAEVDYLDDSPTRREIAASFGARTRPLSARGTLPRRGGYDVAVEATSRSFGLQRAVRALAPGGVCTAVGYYVAPATRVPLMRMYATDAMLHLGVSHPRAVLPDLLDFVARTGFPAERVTTLTADWERAPHAYAAHTTKVVLQRAPLGPGPVERAD</sequence>
<feature type="domain" description="Alcohol dehydrogenase-like N-terminal" evidence="6">
    <location>
        <begin position="97"/>
        <end position="191"/>
    </location>
</feature>
<dbReference type="Gene3D" id="3.40.50.720">
    <property type="entry name" value="NAD(P)-binding Rossmann-like Domain"/>
    <property type="match status" value="1"/>
</dbReference>
<dbReference type="PANTHER" id="PTHR42813:SF7">
    <property type="entry name" value="ALCOHOL DEHYDROGENASE (ZN-DEPENDENT)-RELATED"/>
    <property type="match status" value="1"/>
</dbReference>
<dbReference type="InterPro" id="IPR036291">
    <property type="entry name" value="NAD(P)-bd_dom_sf"/>
</dbReference>